<dbReference type="NCBIfam" id="TIGR02593">
    <property type="entry name" value="CRISPR_cas5"/>
    <property type="match status" value="1"/>
</dbReference>
<keyword evidence="3" id="KW-1185">Reference proteome</keyword>
<sequence>MKVEKAVKVKITGWTATFTNIFFKTGRILAYEMPPLSSLIGLLSAAKGKVIKDVDFKIGYEFTYKAKAWDAETYYKATKRKDAKGESSVWFKNFLYDVELNLYLTDLSFTDYFKKPRYTILLGQSHDLATVEEITEVDLIKTGKGTINNTAVPVSTEGVSGVPIIMPVKIDLDTREILNQKPFIIIKQPVSIENDNIYTVKGENKDVYLYFPEFINAC</sequence>
<proteinExistence type="predicted"/>
<comment type="caution">
    <text evidence="2">The sequence shown here is derived from an EMBL/GenBank/DDBJ whole genome shotgun (WGS) entry which is preliminary data.</text>
</comment>
<evidence type="ECO:0000313" key="2">
    <source>
        <dbReference type="EMBL" id="NYE56712.1"/>
    </source>
</evidence>
<gene>
    <name evidence="2" type="ORF">HDG70_000418</name>
</gene>
<protein>
    <submittedName>
        <fullName evidence="2">CRISPR-associated protein Cas5t</fullName>
    </submittedName>
</protein>
<accession>A0ABX2RA23</accession>
<dbReference type="CDD" id="cd09693">
    <property type="entry name" value="Cas5_I"/>
    <property type="match status" value="1"/>
</dbReference>
<name>A0ABX2RA23_9THEO</name>
<dbReference type="RefSeq" id="WP_051250310.1">
    <property type="nucleotide sequence ID" value="NZ_ATYG01000045.1"/>
</dbReference>
<reference evidence="2 3" key="1">
    <citation type="submission" date="2020-07" db="EMBL/GenBank/DDBJ databases">
        <title>Genomic Encyclopedia of Type Strains, Phase III (KMG-III): the genomes of soil and plant-associated and newly described type strains.</title>
        <authorList>
            <person name="Whitman W."/>
        </authorList>
    </citation>
    <scope>NUCLEOTIDE SEQUENCE [LARGE SCALE GENOMIC DNA]</scope>
    <source>
        <strain evidence="2 3">DSM 11255</strain>
    </source>
</reference>
<evidence type="ECO:0000256" key="1">
    <source>
        <dbReference type="ARBA" id="ARBA00023118"/>
    </source>
</evidence>
<organism evidence="2 3">
    <name type="scientific">Carboxydothermus ferrireducens DSM 11255</name>
    <dbReference type="NCBI Taxonomy" id="1119529"/>
    <lineage>
        <taxon>Bacteria</taxon>
        <taxon>Bacillati</taxon>
        <taxon>Bacillota</taxon>
        <taxon>Clostridia</taxon>
        <taxon>Thermoanaerobacterales</taxon>
        <taxon>Thermoanaerobacteraceae</taxon>
        <taxon>Carboxydothermus</taxon>
    </lineage>
</organism>
<keyword evidence="1" id="KW-0051">Antiviral defense</keyword>
<dbReference type="EMBL" id="JACCBS010000001">
    <property type="protein sequence ID" value="NYE56712.1"/>
    <property type="molecule type" value="Genomic_DNA"/>
</dbReference>
<dbReference type="Proteomes" id="UP000604066">
    <property type="component" value="Unassembled WGS sequence"/>
</dbReference>
<dbReference type="InterPro" id="IPR013422">
    <property type="entry name" value="CRISPR-assoc_prot_Cas5_N"/>
</dbReference>
<evidence type="ECO:0000313" key="3">
    <source>
        <dbReference type="Proteomes" id="UP000604066"/>
    </source>
</evidence>
<dbReference type="NCBIfam" id="TIGR01895">
    <property type="entry name" value="cas_Cas5t"/>
    <property type="match status" value="1"/>
</dbReference>
<dbReference type="InterPro" id="IPR013337">
    <property type="entry name" value="CRISPR-assoc_prot_Cas5_Tneap"/>
</dbReference>